<feature type="repeat" description="TPR" evidence="3">
    <location>
        <begin position="243"/>
        <end position="276"/>
    </location>
</feature>
<dbReference type="InterPro" id="IPR050498">
    <property type="entry name" value="Ycf3"/>
</dbReference>
<dbReference type="PANTHER" id="PTHR44858:SF1">
    <property type="entry name" value="UDP-N-ACETYLGLUCOSAMINE--PEPTIDE N-ACETYLGLUCOSAMINYLTRANSFERASE SPINDLY-RELATED"/>
    <property type="match status" value="1"/>
</dbReference>
<dbReference type="SUPFAM" id="SSF50156">
    <property type="entry name" value="PDZ domain-like"/>
    <property type="match status" value="1"/>
</dbReference>
<keyword evidence="5" id="KW-1133">Transmembrane helix</keyword>
<reference evidence="7 8" key="1">
    <citation type="submission" date="2022-11" db="EMBL/GenBank/DDBJ databases">
        <title>Minimal conservation of predation-associated metabolite biosynthetic gene clusters underscores biosynthetic potential of Myxococcota including descriptions for ten novel species: Archangium lansinium sp. nov., Myxococcus landrumus sp. nov., Nannocystis bai.</title>
        <authorList>
            <person name="Ahearne A."/>
            <person name="Stevens C."/>
            <person name="Phillips K."/>
        </authorList>
    </citation>
    <scope>NUCLEOTIDE SEQUENCE [LARGE SCALE GENOMIC DNA]</scope>
    <source>
        <strain evidence="7 8">MIWBW</strain>
    </source>
</reference>
<dbReference type="Pfam" id="PF13676">
    <property type="entry name" value="TIR_2"/>
    <property type="match status" value="1"/>
</dbReference>
<dbReference type="InterPro" id="IPR036034">
    <property type="entry name" value="PDZ_sf"/>
</dbReference>
<dbReference type="Gene3D" id="2.30.42.10">
    <property type="match status" value="1"/>
</dbReference>
<dbReference type="InterPro" id="IPR001478">
    <property type="entry name" value="PDZ"/>
</dbReference>
<dbReference type="InterPro" id="IPR035897">
    <property type="entry name" value="Toll_tir_struct_dom_sf"/>
</dbReference>
<dbReference type="Pfam" id="PF13432">
    <property type="entry name" value="TPR_16"/>
    <property type="match status" value="2"/>
</dbReference>
<dbReference type="InterPro" id="IPR011990">
    <property type="entry name" value="TPR-like_helical_dom_sf"/>
</dbReference>
<keyword evidence="8" id="KW-1185">Reference proteome</keyword>
<evidence type="ECO:0000313" key="8">
    <source>
        <dbReference type="Proteomes" id="UP001207654"/>
    </source>
</evidence>
<evidence type="ECO:0000259" key="6">
    <source>
        <dbReference type="PROSITE" id="PS50104"/>
    </source>
</evidence>
<dbReference type="PROSITE" id="PS50005">
    <property type="entry name" value="TPR"/>
    <property type="match status" value="5"/>
</dbReference>
<keyword evidence="5" id="KW-0472">Membrane</keyword>
<accession>A0ABT4ACN9</accession>
<dbReference type="SMART" id="SM00028">
    <property type="entry name" value="TPR"/>
    <property type="match status" value="10"/>
</dbReference>
<dbReference type="PANTHER" id="PTHR44858">
    <property type="entry name" value="TETRATRICOPEPTIDE REPEAT PROTEIN 6"/>
    <property type="match status" value="1"/>
</dbReference>
<dbReference type="SMART" id="SM00228">
    <property type="entry name" value="PDZ"/>
    <property type="match status" value="1"/>
</dbReference>
<name>A0ABT4ACN9_9BACT</name>
<evidence type="ECO:0000256" key="2">
    <source>
        <dbReference type="ARBA" id="ARBA00022803"/>
    </source>
</evidence>
<feature type="transmembrane region" description="Helical" evidence="5">
    <location>
        <begin position="210"/>
        <end position="230"/>
    </location>
</feature>
<feature type="repeat" description="TPR" evidence="3">
    <location>
        <begin position="311"/>
        <end position="344"/>
    </location>
</feature>
<evidence type="ECO:0000313" key="7">
    <source>
        <dbReference type="EMBL" id="MCY1079101.1"/>
    </source>
</evidence>
<feature type="repeat" description="TPR" evidence="3">
    <location>
        <begin position="515"/>
        <end position="548"/>
    </location>
</feature>
<dbReference type="PROSITE" id="PS50104">
    <property type="entry name" value="TIR"/>
    <property type="match status" value="1"/>
</dbReference>
<dbReference type="Gene3D" id="3.40.50.10140">
    <property type="entry name" value="Toll/interleukin-1 receptor homology (TIR) domain"/>
    <property type="match status" value="1"/>
</dbReference>
<gene>
    <name evidence="7" type="ORF">OV287_32030</name>
</gene>
<evidence type="ECO:0000256" key="3">
    <source>
        <dbReference type="PROSITE-ProRule" id="PRU00339"/>
    </source>
</evidence>
<feature type="repeat" description="TPR" evidence="3">
    <location>
        <begin position="379"/>
        <end position="412"/>
    </location>
</feature>
<dbReference type="RefSeq" id="WP_267537838.1">
    <property type="nucleotide sequence ID" value="NZ_JAPNKA010000001.1"/>
</dbReference>
<sequence length="740" mass="82023">MAHDVFISYASGSPKDKMTADAVCATLERHGLRCWIAPRDILAGEDWGEAIIDALNEARSLVLVFSASANRSQQIKREVERAVHRGIPVIPFRIEDVVPSKALEYFISTPHWMDAMTPPLERHLEHLAHSVRLLLSRPPDNASYLKTPAPREEALEVPSPLPRSTAPPMQARLRQNFRRLQQRLLPPLGRLRGFPQHAWRWISQEKHYRLIGVGVALGVVLLVLGALLLAREPERYPGLAPQAAAHLIRAESFYDARQLGPAMDEYTRAIEIEPRAAPAFAGRALTRIERADFEAAVADASQAIELDPGLAQAYAARGHAWVERREYDKALADAAKSLELEPDNSRAHVVRSRVYLARLEVDRGLEEAKKAVKQDKDSPWAYLARASAHLARQDFDRAREDYDRAIELGPDSALAYIGRARFHLSKDLLPEALADANKAIELGPSVADAFTLRATVWLILQDPERALADANEALRLEPINPEAYSQRALAYSLLNKPLEALEDANEAIRLDDRQAVAFLALAMVHRKAGHLDQAVSDASRAISLDDRLGEAYLLRGLVYATQEHREQALKDLEAGTRLKGARDVEVAQVYATLLIQSQQYSRAISLLNDAVHQHPDNPKLYDTLSTAHLMAGNLGSAELAYRKGLALDPTPEQQFKGAPISEIQPGSQAEQLGLKPGDLILVYDTTLLPTFSQLATLTRQPGTGHRDLKVIRERKVLTFQVEPGPLGVKMASKSERALAM</sequence>
<comment type="caution">
    <text evidence="7">The sequence shown here is derived from an EMBL/GenBank/DDBJ whole genome shotgun (WGS) entry which is preliminary data.</text>
</comment>
<dbReference type="EMBL" id="JAPNKA010000001">
    <property type="protein sequence ID" value="MCY1079101.1"/>
    <property type="molecule type" value="Genomic_DNA"/>
</dbReference>
<dbReference type="SUPFAM" id="SSF48452">
    <property type="entry name" value="TPR-like"/>
    <property type="match status" value="2"/>
</dbReference>
<dbReference type="Pfam" id="PF14559">
    <property type="entry name" value="TPR_19"/>
    <property type="match status" value="1"/>
</dbReference>
<keyword evidence="5" id="KW-0812">Transmembrane</keyword>
<protein>
    <submittedName>
        <fullName evidence="7">Tetratricopeptide repeat protein</fullName>
    </submittedName>
</protein>
<keyword evidence="2 3" id="KW-0802">TPR repeat</keyword>
<dbReference type="Proteomes" id="UP001207654">
    <property type="component" value="Unassembled WGS sequence"/>
</dbReference>
<keyword evidence="1" id="KW-0677">Repeat</keyword>
<feature type="repeat" description="TPR" evidence="3">
    <location>
        <begin position="447"/>
        <end position="480"/>
    </location>
</feature>
<evidence type="ECO:0000256" key="4">
    <source>
        <dbReference type="SAM" id="MobiDB-lite"/>
    </source>
</evidence>
<proteinExistence type="predicted"/>
<feature type="domain" description="TIR" evidence="6">
    <location>
        <begin position="1"/>
        <end position="135"/>
    </location>
</feature>
<dbReference type="Gene3D" id="1.25.40.10">
    <property type="entry name" value="Tetratricopeptide repeat domain"/>
    <property type="match status" value="5"/>
</dbReference>
<organism evidence="7 8">
    <name type="scientific">Archangium lansingense</name>
    <dbReference type="NCBI Taxonomy" id="2995310"/>
    <lineage>
        <taxon>Bacteria</taxon>
        <taxon>Pseudomonadati</taxon>
        <taxon>Myxococcota</taxon>
        <taxon>Myxococcia</taxon>
        <taxon>Myxococcales</taxon>
        <taxon>Cystobacterineae</taxon>
        <taxon>Archangiaceae</taxon>
        <taxon>Archangium</taxon>
    </lineage>
</organism>
<evidence type="ECO:0000256" key="5">
    <source>
        <dbReference type="SAM" id="Phobius"/>
    </source>
</evidence>
<dbReference type="InterPro" id="IPR019734">
    <property type="entry name" value="TPR_rpt"/>
</dbReference>
<dbReference type="SUPFAM" id="SSF52200">
    <property type="entry name" value="Toll/Interleukin receptor TIR domain"/>
    <property type="match status" value="1"/>
</dbReference>
<dbReference type="InterPro" id="IPR000157">
    <property type="entry name" value="TIR_dom"/>
</dbReference>
<feature type="region of interest" description="Disordered" evidence="4">
    <location>
        <begin position="148"/>
        <end position="167"/>
    </location>
</feature>
<evidence type="ECO:0000256" key="1">
    <source>
        <dbReference type="ARBA" id="ARBA00022737"/>
    </source>
</evidence>